<evidence type="ECO:0000313" key="2">
    <source>
        <dbReference type="Proteomes" id="UP000282654"/>
    </source>
</evidence>
<name>A0A3N5B1M5_9THEO</name>
<dbReference type="EMBL" id="RKRE01000001">
    <property type="protein sequence ID" value="RPF49520.1"/>
    <property type="molecule type" value="Genomic_DNA"/>
</dbReference>
<evidence type="ECO:0000313" key="1">
    <source>
        <dbReference type="EMBL" id="RPF49520.1"/>
    </source>
</evidence>
<accession>A0A3N5B1M5</accession>
<dbReference type="Proteomes" id="UP000282654">
    <property type="component" value="Unassembled WGS sequence"/>
</dbReference>
<comment type="caution">
    <text evidence="1">The sequence shown here is derived from an EMBL/GenBank/DDBJ whole genome shotgun (WGS) entry which is preliminary data.</text>
</comment>
<reference evidence="1 2" key="1">
    <citation type="submission" date="2018-11" db="EMBL/GenBank/DDBJ databases">
        <title>Genomic Encyclopedia of Type Strains, Phase IV (KMG-IV): sequencing the most valuable type-strain genomes for metagenomic binning, comparative biology and taxonomic classification.</title>
        <authorList>
            <person name="Goeker M."/>
        </authorList>
    </citation>
    <scope>NUCLEOTIDE SEQUENCE [LARGE SCALE GENOMIC DNA]</scope>
    <source>
        <strain evidence="1 2">DSM 102936</strain>
    </source>
</reference>
<sequence>MCLLARGCVLRTDQALRFFDTETYGYKRLEVLQRRGCLRRFARYLQVTAKGLRLLNVDGPVLRLRQDWEWEHRARIADVYFALSNWQFQFALEVKRCNRDIYRNARFDAVISKDGRSLALYLVGEVRNSTLASLKRDWSALRAWGLSGAVVLCRHEAALSSFDAPDLLKDLNLSRLFVLPYPQGVTILNNIDRLHLEAAKLFPGFAFCPRPFADLERGSTFVTVLITNDLIKRRLLQGYIDHVREKEGRRNVIVCLESQKARFAELFPGVEIVTVSDPVTQKKGDVARAPA</sequence>
<dbReference type="AlphaFoldDB" id="A0A3N5B1M5"/>
<protein>
    <recommendedName>
        <fullName evidence="3">Protein involved in plasmid replication-relaxation</fullName>
    </recommendedName>
</protein>
<keyword evidence="2" id="KW-1185">Reference proteome</keyword>
<evidence type="ECO:0008006" key="3">
    <source>
        <dbReference type="Google" id="ProtNLM"/>
    </source>
</evidence>
<gene>
    <name evidence="1" type="ORF">EDD75_0336</name>
</gene>
<organism evidence="1 2">
    <name type="scientific">Thermodesulfitimonas autotrophica</name>
    <dbReference type="NCBI Taxonomy" id="1894989"/>
    <lineage>
        <taxon>Bacteria</taxon>
        <taxon>Bacillati</taxon>
        <taxon>Bacillota</taxon>
        <taxon>Clostridia</taxon>
        <taxon>Thermoanaerobacterales</taxon>
        <taxon>Thermoanaerobacteraceae</taxon>
        <taxon>Thermodesulfitimonas</taxon>
    </lineage>
</organism>
<proteinExistence type="predicted"/>